<evidence type="ECO:0000313" key="2">
    <source>
        <dbReference type="EMBL" id="KAK3749351.1"/>
    </source>
</evidence>
<gene>
    <name evidence="2" type="ORF">RRG08_056230</name>
</gene>
<dbReference type="EMBL" id="JAWDGP010005946">
    <property type="protein sequence ID" value="KAK3749351.1"/>
    <property type="molecule type" value="Genomic_DNA"/>
</dbReference>
<sequence>MNEDPVSQCCYGIKLHQDHVTQLFVKHHSRMRPKTFVCLLVTGRTRVRDGPRDCKMSVTRSQTSTQESRRDTIKWGAHHKLDDTITVSENILESLHDYVGRLPPARRQNNCLRKYSRTVTRLCGALTTSQTAQ</sequence>
<dbReference type="AlphaFoldDB" id="A0AAE0YL88"/>
<name>A0AAE0YL88_9GAST</name>
<accession>A0AAE0YL88</accession>
<dbReference type="Proteomes" id="UP001283361">
    <property type="component" value="Unassembled WGS sequence"/>
</dbReference>
<evidence type="ECO:0000256" key="1">
    <source>
        <dbReference type="SAM" id="MobiDB-lite"/>
    </source>
</evidence>
<evidence type="ECO:0000313" key="3">
    <source>
        <dbReference type="Proteomes" id="UP001283361"/>
    </source>
</evidence>
<organism evidence="2 3">
    <name type="scientific">Elysia crispata</name>
    <name type="common">lettuce slug</name>
    <dbReference type="NCBI Taxonomy" id="231223"/>
    <lineage>
        <taxon>Eukaryota</taxon>
        <taxon>Metazoa</taxon>
        <taxon>Spiralia</taxon>
        <taxon>Lophotrochozoa</taxon>
        <taxon>Mollusca</taxon>
        <taxon>Gastropoda</taxon>
        <taxon>Heterobranchia</taxon>
        <taxon>Euthyneura</taxon>
        <taxon>Panpulmonata</taxon>
        <taxon>Sacoglossa</taxon>
        <taxon>Placobranchoidea</taxon>
        <taxon>Plakobranchidae</taxon>
        <taxon>Elysia</taxon>
    </lineage>
</organism>
<comment type="caution">
    <text evidence="2">The sequence shown here is derived from an EMBL/GenBank/DDBJ whole genome shotgun (WGS) entry which is preliminary data.</text>
</comment>
<keyword evidence="3" id="KW-1185">Reference proteome</keyword>
<feature type="region of interest" description="Disordered" evidence="1">
    <location>
        <begin position="51"/>
        <end position="71"/>
    </location>
</feature>
<reference evidence="2" key="1">
    <citation type="journal article" date="2023" name="G3 (Bethesda)">
        <title>A reference genome for the long-term kleptoplast-retaining sea slug Elysia crispata morphotype clarki.</title>
        <authorList>
            <person name="Eastman K.E."/>
            <person name="Pendleton A.L."/>
            <person name="Shaikh M.A."/>
            <person name="Suttiyut T."/>
            <person name="Ogas R."/>
            <person name="Tomko P."/>
            <person name="Gavelis G."/>
            <person name="Widhalm J.R."/>
            <person name="Wisecaver J.H."/>
        </authorList>
    </citation>
    <scope>NUCLEOTIDE SEQUENCE</scope>
    <source>
        <strain evidence="2">ECLA1</strain>
    </source>
</reference>
<proteinExistence type="predicted"/>
<protein>
    <submittedName>
        <fullName evidence="2">Uncharacterized protein</fullName>
    </submittedName>
</protein>